<dbReference type="Pfam" id="PF00005">
    <property type="entry name" value="ABC_tran"/>
    <property type="match status" value="1"/>
</dbReference>
<dbReference type="PANTHER" id="PTHR42781:SF4">
    <property type="entry name" value="SPERMIDINE_PUTRESCINE IMPORT ATP-BINDING PROTEIN POTA"/>
    <property type="match status" value="1"/>
</dbReference>
<comment type="caution">
    <text evidence="5">The sequence shown here is derived from an EMBL/GenBank/DDBJ whole genome shotgun (WGS) entry which is preliminary data.</text>
</comment>
<dbReference type="GO" id="GO:0016887">
    <property type="term" value="F:ATP hydrolysis activity"/>
    <property type="evidence" value="ECO:0007669"/>
    <property type="project" value="InterPro"/>
</dbReference>
<dbReference type="Proteomes" id="UP000235114">
    <property type="component" value="Unassembled WGS sequence"/>
</dbReference>
<dbReference type="GO" id="GO:0043190">
    <property type="term" value="C:ATP-binding cassette (ABC) transporter complex"/>
    <property type="evidence" value="ECO:0007669"/>
    <property type="project" value="UniProtKB-ARBA"/>
</dbReference>
<evidence type="ECO:0000313" key="5">
    <source>
        <dbReference type="EMBL" id="PLR86764.1"/>
    </source>
</evidence>
<evidence type="ECO:0000256" key="2">
    <source>
        <dbReference type="ARBA" id="ARBA00022741"/>
    </source>
</evidence>
<accession>A0A2N5GSM1</accession>
<protein>
    <submittedName>
        <fullName evidence="5">ABC transporter ATP-binding protein</fullName>
    </submittedName>
</protein>
<dbReference type="SMART" id="SM00382">
    <property type="entry name" value="AAA"/>
    <property type="match status" value="1"/>
</dbReference>
<reference evidence="5 7" key="1">
    <citation type="submission" date="2017-11" db="EMBL/GenBank/DDBJ databases">
        <title>Comparitive Functional Genomics of Dry Heat Resistant strains isolated from the Viking Spacecraft.</title>
        <authorList>
            <person name="Seuylemezian A."/>
            <person name="Cooper K."/>
            <person name="Vaishampayan P."/>
        </authorList>
    </citation>
    <scope>NUCLEOTIDE SEQUENCE [LARGE SCALE GENOMIC DNA]</scope>
    <source>
        <strain evidence="5 7">M4.6</strain>
    </source>
</reference>
<dbReference type="InterPro" id="IPR050093">
    <property type="entry name" value="ABC_SmlMolc_Importer"/>
</dbReference>
<feature type="domain" description="ABC transporter" evidence="4">
    <location>
        <begin position="2"/>
        <end position="240"/>
    </location>
</feature>
<dbReference type="InterPro" id="IPR008995">
    <property type="entry name" value="Mo/tungstate-bd_C_term_dom"/>
</dbReference>
<proteinExistence type="predicted"/>
<dbReference type="InterPro" id="IPR017871">
    <property type="entry name" value="ABC_transporter-like_CS"/>
</dbReference>
<dbReference type="Proteomes" id="UP000234951">
    <property type="component" value="Unassembled WGS sequence"/>
</dbReference>
<keyword evidence="8" id="KW-1185">Reference proteome</keyword>
<dbReference type="PROSITE" id="PS50893">
    <property type="entry name" value="ABC_TRANSPORTER_2"/>
    <property type="match status" value="1"/>
</dbReference>
<organism evidence="5 7">
    <name type="scientific">Bacillus canaveralius</name>
    <dbReference type="NCBI Taxonomy" id="1403243"/>
    <lineage>
        <taxon>Bacteria</taxon>
        <taxon>Bacillati</taxon>
        <taxon>Bacillota</taxon>
        <taxon>Bacilli</taxon>
        <taxon>Bacillales</taxon>
        <taxon>Bacillaceae</taxon>
        <taxon>Bacillus</taxon>
    </lineage>
</organism>
<evidence type="ECO:0000256" key="3">
    <source>
        <dbReference type="ARBA" id="ARBA00022840"/>
    </source>
</evidence>
<gene>
    <name evidence="5" type="ORF">CU635_00250</name>
    <name evidence="6" type="ORF">CVD25_18255</name>
</gene>
<evidence type="ECO:0000313" key="7">
    <source>
        <dbReference type="Proteomes" id="UP000234951"/>
    </source>
</evidence>
<sequence>MIHINEVSKKYGGYTALKNINLKLREQEFVAILGPSGCGKTTLLKLLAGFMKPSSGEITIHDDLVAGPYKLVPPEKRNISMVFQSFALWPHMTVAEHVYFPLKHHRYGKIKDRQEQAGRVSETLEMVGLENLKNRYPSELSGGQRQRVALARAIVPRPALLLMDEPLSALDAELRMEMRKEIQGIHRQLGTTVVYVTHDQSEALAMSDRIVVMNKGEIEQVDPPEAIYTKPRTVFVSTFVGKSNLITGKWINIDTFIPDGFPHVSWPDMGTSVELKKQHLYPIRPEQWVVIEAERGEVTGEILFAQFQGNEIHYSVLVNDQTFSVYSSVFNKRFIPGDKVSLKVNIGVKETAISI</sequence>
<dbReference type="RefSeq" id="WP_101575174.1">
    <property type="nucleotide sequence ID" value="NZ_PGVA01000001.1"/>
</dbReference>
<dbReference type="PANTHER" id="PTHR42781">
    <property type="entry name" value="SPERMIDINE/PUTRESCINE IMPORT ATP-BINDING PROTEIN POTA"/>
    <property type="match status" value="1"/>
</dbReference>
<dbReference type="EMBL" id="PGVD01000056">
    <property type="protein sequence ID" value="PLR92774.1"/>
    <property type="molecule type" value="Genomic_DNA"/>
</dbReference>
<dbReference type="InterPro" id="IPR003439">
    <property type="entry name" value="ABC_transporter-like_ATP-bd"/>
</dbReference>
<evidence type="ECO:0000256" key="1">
    <source>
        <dbReference type="ARBA" id="ARBA00022448"/>
    </source>
</evidence>
<evidence type="ECO:0000313" key="6">
    <source>
        <dbReference type="EMBL" id="PLR92774.1"/>
    </source>
</evidence>
<dbReference type="SUPFAM" id="SSF50331">
    <property type="entry name" value="MOP-like"/>
    <property type="match status" value="1"/>
</dbReference>
<evidence type="ECO:0000313" key="8">
    <source>
        <dbReference type="Proteomes" id="UP000235114"/>
    </source>
</evidence>
<dbReference type="OrthoDB" id="9790614at2"/>
<reference evidence="6 8" key="2">
    <citation type="submission" date="2017-12" db="EMBL/GenBank/DDBJ databases">
        <title>Comparative Functional Genomics of Dry Heat Resistant strains isolated from the Viking Spacecraft.</title>
        <authorList>
            <person name="Seuylemezian A."/>
            <person name="Cooper K."/>
            <person name="Vaishampayan P."/>
        </authorList>
    </citation>
    <scope>NUCLEOTIDE SEQUENCE [LARGE SCALE GENOMIC DNA]</scope>
    <source>
        <strain evidence="6 8">ATCC 29669</strain>
    </source>
</reference>
<dbReference type="FunFam" id="3.40.50.300:FF:000042">
    <property type="entry name" value="Maltose/maltodextrin ABC transporter, ATP-binding protein"/>
    <property type="match status" value="1"/>
</dbReference>
<dbReference type="EMBL" id="PGVA01000001">
    <property type="protein sequence ID" value="PLR86764.1"/>
    <property type="molecule type" value="Genomic_DNA"/>
</dbReference>
<dbReference type="GO" id="GO:0005524">
    <property type="term" value="F:ATP binding"/>
    <property type="evidence" value="ECO:0007669"/>
    <property type="project" value="UniProtKB-KW"/>
</dbReference>
<dbReference type="Gene3D" id="3.40.50.300">
    <property type="entry name" value="P-loop containing nucleotide triphosphate hydrolases"/>
    <property type="match status" value="1"/>
</dbReference>
<dbReference type="InterPro" id="IPR003593">
    <property type="entry name" value="AAA+_ATPase"/>
</dbReference>
<evidence type="ECO:0000259" key="4">
    <source>
        <dbReference type="PROSITE" id="PS50893"/>
    </source>
</evidence>
<dbReference type="GO" id="GO:0140359">
    <property type="term" value="F:ABC-type transporter activity"/>
    <property type="evidence" value="ECO:0007669"/>
    <property type="project" value="UniProtKB-ARBA"/>
</dbReference>
<dbReference type="SUPFAM" id="SSF52540">
    <property type="entry name" value="P-loop containing nucleoside triphosphate hydrolases"/>
    <property type="match status" value="1"/>
</dbReference>
<dbReference type="InterPro" id="IPR027417">
    <property type="entry name" value="P-loop_NTPase"/>
</dbReference>
<keyword evidence="3 5" id="KW-0067">ATP-binding</keyword>
<dbReference type="AlphaFoldDB" id="A0A2N5GSM1"/>
<keyword evidence="2" id="KW-0547">Nucleotide-binding</keyword>
<keyword evidence="1" id="KW-0813">Transport</keyword>
<dbReference type="PROSITE" id="PS00211">
    <property type="entry name" value="ABC_TRANSPORTER_1"/>
    <property type="match status" value="1"/>
</dbReference>
<name>A0A2N5GSM1_9BACI</name>